<feature type="compositionally biased region" description="Acidic residues" evidence="1">
    <location>
        <begin position="413"/>
        <end position="423"/>
    </location>
</feature>
<gene>
    <name evidence="2" type="ORF">BU26DRAFT_569191</name>
</gene>
<dbReference type="RefSeq" id="XP_033679196.1">
    <property type="nucleotide sequence ID" value="XM_033833859.1"/>
</dbReference>
<evidence type="ECO:0000313" key="2">
    <source>
        <dbReference type="EMBL" id="KAF2244192.1"/>
    </source>
</evidence>
<sequence>MTTSFSSLDAIFSSPSTHLQMALETLPCQYPLDTVQHLLTALGLPTSLLGERSSILKFTGAPLSFSLRITGLSVLSPSTAAQDRTCVHIHTERSTRKFQVASDKDLKAIARYVLHCKEEKEAATGYLRRAPMGDSALLDFLRTGKFCEVPRFAEAERAVGRGCLLDACVELLGPFGLQPAELDREVVVFGHKYLKGDDGVKITRLAGYVSSPEEMETDIDSDSTYGSLSNSIDFSSAVVVSGLKTADANQLDADCERRLPRVLRKAGVSFDEEAPSKGLVYALSAYSDLVALAKRILAYRNKLLANEDPFEEQGWTGKQYHEPIPLMSRQYLRRLACHRRKSALCNETLVETLLEDRRRDEEAKREEERTKRFEGRTEEMRREWQMKMEGDRRREQEKEQERKEQGKKSWADMVEEDEGDDFA</sequence>
<dbReference type="OrthoDB" id="3792554at2759"/>
<protein>
    <submittedName>
        <fullName evidence="2">Uncharacterized protein</fullName>
    </submittedName>
</protein>
<keyword evidence="3" id="KW-1185">Reference proteome</keyword>
<name>A0A6A6I2J6_9PLEO</name>
<reference evidence="2" key="1">
    <citation type="journal article" date="2020" name="Stud. Mycol.">
        <title>101 Dothideomycetes genomes: a test case for predicting lifestyles and emergence of pathogens.</title>
        <authorList>
            <person name="Haridas S."/>
            <person name="Albert R."/>
            <person name="Binder M."/>
            <person name="Bloem J."/>
            <person name="Labutti K."/>
            <person name="Salamov A."/>
            <person name="Andreopoulos B."/>
            <person name="Baker S."/>
            <person name="Barry K."/>
            <person name="Bills G."/>
            <person name="Bluhm B."/>
            <person name="Cannon C."/>
            <person name="Castanera R."/>
            <person name="Culley D."/>
            <person name="Daum C."/>
            <person name="Ezra D."/>
            <person name="Gonzalez J."/>
            <person name="Henrissat B."/>
            <person name="Kuo A."/>
            <person name="Liang C."/>
            <person name="Lipzen A."/>
            <person name="Lutzoni F."/>
            <person name="Magnuson J."/>
            <person name="Mondo S."/>
            <person name="Nolan M."/>
            <person name="Ohm R."/>
            <person name="Pangilinan J."/>
            <person name="Park H.-J."/>
            <person name="Ramirez L."/>
            <person name="Alfaro M."/>
            <person name="Sun H."/>
            <person name="Tritt A."/>
            <person name="Yoshinaga Y."/>
            <person name="Zwiers L.-H."/>
            <person name="Turgeon B."/>
            <person name="Goodwin S."/>
            <person name="Spatafora J."/>
            <person name="Crous P."/>
            <person name="Grigoriev I."/>
        </authorList>
    </citation>
    <scope>NUCLEOTIDE SEQUENCE</scope>
    <source>
        <strain evidence="2">CBS 122368</strain>
    </source>
</reference>
<dbReference type="AlphaFoldDB" id="A0A6A6I2J6"/>
<dbReference type="GeneID" id="54587189"/>
<evidence type="ECO:0000313" key="3">
    <source>
        <dbReference type="Proteomes" id="UP000800094"/>
    </source>
</evidence>
<dbReference type="Proteomes" id="UP000800094">
    <property type="component" value="Unassembled WGS sequence"/>
</dbReference>
<dbReference type="EMBL" id="ML987203">
    <property type="protein sequence ID" value="KAF2244192.1"/>
    <property type="molecule type" value="Genomic_DNA"/>
</dbReference>
<feature type="compositionally biased region" description="Basic and acidic residues" evidence="1">
    <location>
        <begin position="356"/>
        <end position="410"/>
    </location>
</feature>
<evidence type="ECO:0000256" key="1">
    <source>
        <dbReference type="SAM" id="MobiDB-lite"/>
    </source>
</evidence>
<feature type="region of interest" description="Disordered" evidence="1">
    <location>
        <begin position="356"/>
        <end position="423"/>
    </location>
</feature>
<accession>A0A6A6I2J6</accession>
<organism evidence="2 3">
    <name type="scientific">Trematosphaeria pertusa</name>
    <dbReference type="NCBI Taxonomy" id="390896"/>
    <lineage>
        <taxon>Eukaryota</taxon>
        <taxon>Fungi</taxon>
        <taxon>Dikarya</taxon>
        <taxon>Ascomycota</taxon>
        <taxon>Pezizomycotina</taxon>
        <taxon>Dothideomycetes</taxon>
        <taxon>Pleosporomycetidae</taxon>
        <taxon>Pleosporales</taxon>
        <taxon>Massarineae</taxon>
        <taxon>Trematosphaeriaceae</taxon>
        <taxon>Trematosphaeria</taxon>
    </lineage>
</organism>
<proteinExistence type="predicted"/>